<gene>
    <name evidence="2" type="ORF">DLM85_09925</name>
</gene>
<protein>
    <recommendedName>
        <fullName evidence="4">Metal-dependent hydrolase</fullName>
    </recommendedName>
</protein>
<feature type="transmembrane region" description="Helical" evidence="1">
    <location>
        <begin position="186"/>
        <end position="214"/>
    </location>
</feature>
<evidence type="ECO:0008006" key="4">
    <source>
        <dbReference type="Google" id="ProtNLM"/>
    </source>
</evidence>
<keyword evidence="1" id="KW-0812">Transmembrane</keyword>
<dbReference type="InterPro" id="IPR007404">
    <property type="entry name" value="YdjM-like"/>
</dbReference>
<feature type="transmembrane region" description="Helical" evidence="1">
    <location>
        <begin position="138"/>
        <end position="155"/>
    </location>
</feature>
<feature type="transmembrane region" description="Helical" evidence="1">
    <location>
        <begin position="69"/>
        <end position="95"/>
    </location>
</feature>
<dbReference type="OrthoDB" id="2706144at2"/>
<feature type="transmembrane region" description="Helical" evidence="1">
    <location>
        <begin position="161"/>
        <end position="179"/>
    </location>
</feature>
<dbReference type="PANTHER" id="PTHR35531">
    <property type="entry name" value="INNER MEMBRANE PROTEIN YBCI-RELATED"/>
    <property type="match status" value="1"/>
</dbReference>
<feature type="transmembrane region" description="Helical" evidence="1">
    <location>
        <begin position="298"/>
        <end position="316"/>
    </location>
</feature>
<keyword evidence="1" id="KW-0472">Membrane</keyword>
<dbReference type="AlphaFoldDB" id="A0A328BNQ9"/>
<accession>A0A328BNQ9</accession>
<organism evidence="2 3">
    <name type="scientific">Hymenobacter edaphi</name>
    <dbReference type="NCBI Taxonomy" id="2211146"/>
    <lineage>
        <taxon>Bacteria</taxon>
        <taxon>Pseudomonadati</taxon>
        <taxon>Bacteroidota</taxon>
        <taxon>Cytophagia</taxon>
        <taxon>Cytophagales</taxon>
        <taxon>Hymenobacteraceae</taxon>
        <taxon>Hymenobacter</taxon>
    </lineage>
</organism>
<sequence>MGEGAKVEARPDGIPVGQAAIQYRSGGLKVSRGGWQLIGRIFRGVRTENPVVGRKNWRRPAVAAYLRRVVFLLFLVRGSSHLAIGLITGVGIAAVTADVRFSLPGIALAGFSSLAPDLDHPNSRLSKRMGFLQSYVRWAFAMMAAMLAIFAYLNLPPGPNQRVAYTAALATFLIGMAMQSQAVRKLALLFTGAASVLIGLYEQMLWLSLLGAFVTAAPYTSHRSYTHTIWAAALWTYIGHLANKDLGWHGVAAYAGAGYLSHLLADTLTKSGVRYLLPLSDKALKVPLISTGSTTGNLLELGICAAYALVVALLWWQRYNLG</sequence>
<dbReference type="EMBL" id="QHKM01000002">
    <property type="protein sequence ID" value="RAK68335.1"/>
    <property type="molecule type" value="Genomic_DNA"/>
</dbReference>
<name>A0A328BNQ9_9BACT</name>
<evidence type="ECO:0000313" key="2">
    <source>
        <dbReference type="EMBL" id="RAK68335.1"/>
    </source>
</evidence>
<dbReference type="Pfam" id="PF04307">
    <property type="entry name" value="YdjM"/>
    <property type="match status" value="1"/>
</dbReference>
<evidence type="ECO:0000256" key="1">
    <source>
        <dbReference type="SAM" id="Phobius"/>
    </source>
</evidence>
<proteinExistence type="predicted"/>
<keyword evidence="1" id="KW-1133">Transmembrane helix</keyword>
<keyword evidence="3" id="KW-1185">Reference proteome</keyword>
<dbReference type="Proteomes" id="UP000248553">
    <property type="component" value="Unassembled WGS sequence"/>
</dbReference>
<comment type="caution">
    <text evidence="2">The sequence shown here is derived from an EMBL/GenBank/DDBJ whole genome shotgun (WGS) entry which is preliminary data.</text>
</comment>
<dbReference type="PANTHER" id="PTHR35531:SF1">
    <property type="entry name" value="INNER MEMBRANE PROTEIN YBCI-RELATED"/>
    <property type="match status" value="1"/>
</dbReference>
<evidence type="ECO:0000313" key="3">
    <source>
        <dbReference type="Proteomes" id="UP000248553"/>
    </source>
</evidence>
<reference evidence="3" key="1">
    <citation type="submission" date="2018-05" db="EMBL/GenBank/DDBJ databases">
        <authorList>
            <person name="Nie L."/>
        </authorList>
    </citation>
    <scope>NUCLEOTIDE SEQUENCE [LARGE SCALE GENOMIC DNA]</scope>
    <source>
        <strain evidence="3">NL</strain>
    </source>
</reference>